<gene>
    <name evidence="2" type="ORF">EAF07_05415</name>
</gene>
<accession>A0A3L9DTI4</accession>
<keyword evidence="3" id="KW-1185">Reference proteome</keyword>
<dbReference type="OrthoDB" id="2220812at2"/>
<comment type="caution">
    <text evidence="2">The sequence shown here is derived from an EMBL/GenBank/DDBJ whole genome shotgun (WGS) entry which is preliminary data.</text>
</comment>
<organism evidence="2 3">
    <name type="scientific">Streptococcus hillyeri</name>
    <dbReference type="NCBI Taxonomy" id="2282420"/>
    <lineage>
        <taxon>Bacteria</taxon>
        <taxon>Bacillati</taxon>
        <taxon>Bacillota</taxon>
        <taxon>Bacilli</taxon>
        <taxon>Lactobacillales</taxon>
        <taxon>Streptococcaceae</taxon>
        <taxon>Streptococcus</taxon>
    </lineage>
</organism>
<dbReference type="EMBL" id="RCVM01000009">
    <property type="protein sequence ID" value="RLY03217.1"/>
    <property type="molecule type" value="Genomic_DNA"/>
</dbReference>
<evidence type="ECO:0000313" key="2">
    <source>
        <dbReference type="EMBL" id="RLY03217.1"/>
    </source>
</evidence>
<dbReference type="Pfam" id="PF07099">
    <property type="entry name" value="DUF1361"/>
    <property type="match status" value="1"/>
</dbReference>
<reference evidence="2 3" key="1">
    <citation type="submission" date="2018-10" db="EMBL/GenBank/DDBJ databases">
        <title>Streptococcus hillyeri sp. nov., isolated from equine tracheal sample.</title>
        <authorList>
            <person name="Macfadyen A.C."/>
            <person name="Waller A."/>
            <person name="Paterson G.K."/>
        </authorList>
    </citation>
    <scope>NUCLEOTIDE SEQUENCE [LARGE SCALE GENOMIC DNA]</scope>
    <source>
        <strain evidence="2 3">28462</strain>
    </source>
</reference>
<keyword evidence="1" id="KW-0472">Membrane</keyword>
<dbReference type="Proteomes" id="UP000279194">
    <property type="component" value="Unassembled WGS sequence"/>
</dbReference>
<keyword evidence="1" id="KW-1133">Transmembrane helix</keyword>
<dbReference type="InterPro" id="IPR009793">
    <property type="entry name" value="DUF1361"/>
</dbReference>
<feature type="transmembrane region" description="Helical" evidence="1">
    <location>
        <begin position="60"/>
        <end position="82"/>
    </location>
</feature>
<dbReference type="RefSeq" id="WP_121835420.1">
    <property type="nucleotide sequence ID" value="NZ_CP163513.1"/>
</dbReference>
<evidence type="ECO:0000256" key="1">
    <source>
        <dbReference type="SAM" id="Phobius"/>
    </source>
</evidence>
<feature type="transmembrane region" description="Helical" evidence="1">
    <location>
        <begin position="124"/>
        <end position="144"/>
    </location>
</feature>
<protein>
    <submittedName>
        <fullName evidence="2">Uncharacterized protein</fullName>
    </submittedName>
</protein>
<evidence type="ECO:0000313" key="3">
    <source>
        <dbReference type="Proteomes" id="UP000279194"/>
    </source>
</evidence>
<keyword evidence="1" id="KW-0812">Transmembrane</keyword>
<feature type="transmembrane region" description="Helical" evidence="1">
    <location>
        <begin position="28"/>
        <end position="48"/>
    </location>
</feature>
<dbReference type="AlphaFoldDB" id="A0A3L9DTI4"/>
<sequence>MHKVIFGHIIAVFLVISILVFQPSVEGLLFNAVTSFITLELGLLGINSKNGMVRLFTAGAWFYFYPVTFYQLFSIASVSWSGEQIWTAGDLPSFLTYLASLLFALGAATVSLKSLMKVLKLGVYTELAIMVIATVYSGFAIHFMRTANIGWMDFIVSPLNFVQVAVANAATIDLTFLLGFAAIQMILALLLGD</sequence>
<feature type="transmembrane region" description="Helical" evidence="1">
    <location>
        <begin position="5"/>
        <end position="22"/>
    </location>
</feature>
<name>A0A3L9DTI4_9STRE</name>
<feature type="transmembrane region" description="Helical" evidence="1">
    <location>
        <begin position="164"/>
        <end position="191"/>
    </location>
</feature>
<feature type="transmembrane region" description="Helical" evidence="1">
    <location>
        <begin position="94"/>
        <end position="112"/>
    </location>
</feature>
<proteinExistence type="predicted"/>